<protein>
    <recommendedName>
        <fullName evidence="5">Neuropeptide</fullName>
    </recommendedName>
</protein>
<feature type="chain" id="PRO_5040468227" description="Neuropeptide" evidence="2">
    <location>
        <begin position="20"/>
        <end position="289"/>
    </location>
</feature>
<organism evidence="3 4">
    <name type="scientific">Nezara viridula</name>
    <name type="common">Southern green stink bug</name>
    <name type="synonym">Cimex viridulus</name>
    <dbReference type="NCBI Taxonomy" id="85310"/>
    <lineage>
        <taxon>Eukaryota</taxon>
        <taxon>Metazoa</taxon>
        <taxon>Ecdysozoa</taxon>
        <taxon>Arthropoda</taxon>
        <taxon>Hexapoda</taxon>
        <taxon>Insecta</taxon>
        <taxon>Pterygota</taxon>
        <taxon>Neoptera</taxon>
        <taxon>Paraneoptera</taxon>
        <taxon>Hemiptera</taxon>
        <taxon>Heteroptera</taxon>
        <taxon>Panheteroptera</taxon>
        <taxon>Pentatomomorpha</taxon>
        <taxon>Pentatomoidea</taxon>
        <taxon>Pentatomidae</taxon>
        <taxon>Pentatominae</taxon>
        <taxon>Nezara</taxon>
    </lineage>
</organism>
<dbReference type="EMBL" id="OV725079">
    <property type="protein sequence ID" value="CAH1397532.1"/>
    <property type="molecule type" value="Genomic_DNA"/>
</dbReference>
<name>A0A9P0H8Z8_NEZVI</name>
<keyword evidence="4" id="KW-1185">Reference proteome</keyword>
<gene>
    <name evidence="3" type="ORF">NEZAVI_LOCUS7337</name>
</gene>
<evidence type="ECO:0000313" key="4">
    <source>
        <dbReference type="Proteomes" id="UP001152798"/>
    </source>
</evidence>
<proteinExistence type="predicted"/>
<feature type="compositionally biased region" description="Polar residues" evidence="1">
    <location>
        <begin position="127"/>
        <end position="136"/>
    </location>
</feature>
<accession>A0A9P0H8Z8</accession>
<feature type="signal peptide" evidence="2">
    <location>
        <begin position="1"/>
        <end position="19"/>
    </location>
</feature>
<evidence type="ECO:0008006" key="5">
    <source>
        <dbReference type="Google" id="ProtNLM"/>
    </source>
</evidence>
<evidence type="ECO:0000256" key="1">
    <source>
        <dbReference type="SAM" id="MobiDB-lite"/>
    </source>
</evidence>
<sequence length="289" mass="33631">MQSSIYTIIFFCLIYTCQCQDEADWTKRYEDRQRPKGYRNQRYEEHPTVSPPSSDKSNPDFRNGRPTTVPIPKREESNQYFVKRFLGRERSANSENGEFEELGEKNHHSLKKSGFRSNRNEDEELSTIPSPTSGQSKAWRKGFKYRKFDDEDEVSNNGPNANNDVAMSKFIKMMLYNVHKCTPENLIEYERVIKALKDGKASEDPLLSMFNKKDSRRRSGRKHAMAMLKLQRTGLDPFSKMLINGPEKTMLDEIGFPFCLLDIPSTRDVIKAFEAHVDDYDNQEDLINI</sequence>
<dbReference type="Proteomes" id="UP001152798">
    <property type="component" value="Chromosome 3"/>
</dbReference>
<dbReference type="AlphaFoldDB" id="A0A9P0H8Z8"/>
<keyword evidence="2" id="KW-0732">Signal</keyword>
<reference evidence="3" key="1">
    <citation type="submission" date="2022-01" db="EMBL/GenBank/DDBJ databases">
        <authorList>
            <person name="King R."/>
        </authorList>
    </citation>
    <scope>NUCLEOTIDE SEQUENCE</scope>
</reference>
<feature type="region of interest" description="Disordered" evidence="1">
    <location>
        <begin position="36"/>
        <end position="74"/>
    </location>
</feature>
<feature type="region of interest" description="Disordered" evidence="1">
    <location>
        <begin position="92"/>
        <end position="139"/>
    </location>
</feature>
<evidence type="ECO:0000313" key="3">
    <source>
        <dbReference type="EMBL" id="CAH1397532.1"/>
    </source>
</evidence>
<evidence type="ECO:0000256" key="2">
    <source>
        <dbReference type="SAM" id="SignalP"/>
    </source>
</evidence>